<reference evidence="1 2" key="1">
    <citation type="submission" date="2018-06" db="EMBL/GenBank/DDBJ databases">
        <title>Draft genome sequence of Burkholderia reimsis strain BE51 isolated from a French agricultural soil.</title>
        <authorList>
            <person name="Esmaeel Q."/>
        </authorList>
    </citation>
    <scope>NUCLEOTIDE SEQUENCE [LARGE SCALE GENOMIC DNA]</scope>
    <source>
        <strain evidence="1 2">BE51</strain>
    </source>
</reference>
<organism evidence="1 2">
    <name type="scientific">Burkholderia reimsis</name>
    <dbReference type="NCBI Taxonomy" id="2234132"/>
    <lineage>
        <taxon>Bacteria</taxon>
        <taxon>Pseudomonadati</taxon>
        <taxon>Pseudomonadota</taxon>
        <taxon>Betaproteobacteria</taxon>
        <taxon>Burkholderiales</taxon>
        <taxon>Burkholderiaceae</taxon>
        <taxon>Burkholderia</taxon>
    </lineage>
</organism>
<sequence length="128" mass="14529">MKPIQHIDEIVSDSFGLWVTGLFSAISSWNPSFSFEKHKEAFFRLTEQLLRTGKIKFIAPGADCYTSPQNPHPRFTIQDEEAPEAIVAYLRAQWPEHVLDENDLELVTYFYSIPAVIWVGEDGALVAS</sequence>
<evidence type="ECO:0000313" key="2">
    <source>
        <dbReference type="Proteomes" id="UP000252458"/>
    </source>
</evidence>
<accession>A0A365QGN7</accession>
<protein>
    <recommendedName>
        <fullName evidence="3">DUF596 domain-containing protein</fullName>
    </recommendedName>
</protein>
<name>A0A365QGN7_9BURK</name>
<dbReference type="Proteomes" id="UP000252458">
    <property type="component" value="Unassembled WGS sequence"/>
</dbReference>
<comment type="caution">
    <text evidence="1">The sequence shown here is derived from an EMBL/GenBank/DDBJ whole genome shotgun (WGS) entry which is preliminary data.</text>
</comment>
<proteinExistence type="predicted"/>
<gene>
    <name evidence="1" type="ORF">DPV79_40630</name>
</gene>
<keyword evidence="2" id="KW-1185">Reference proteome</keyword>
<dbReference type="Gene3D" id="1.10.3510.10">
    <property type="entry name" value="NMB0513-like"/>
    <property type="match status" value="1"/>
</dbReference>
<dbReference type="AlphaFoldDB" id="A0A365QGN7"/>
<dbReference type="SUPFAM" id="SSF160472">
    <property type="entry name" value="NMB0513-like"/>
    <property type="match status" value="1"/>
</dbReference>
<evidence type="ECO:0000313" key="1">
    <source>
        <dbReference type="EMBL" id="RBB31700.1"/>
    </source>
</evidence>
<evidence type="ECO:0008006" key="3">
    <source>
        <dbReference type="Google" id="ProtNLM"/>
    </source>
</evidence>
<dbReference type="RefSeq" id="WP_113048074.1">
    <property type="nucleotide sequence ID" value="NZ_QMFZ01000079.1"/>
</dbReference>
<dbReference type="InterPro" id="IPR023138">
    <property type="entry name" value="NMB0513-like_sf"/>
</dbReference>
<dbReference type="EMBL" id="QMFZ01000079">
    <property type="protein sequence ID" value="RBB31700.1"/>
    <property type="molecule type" value="Genomic_DNA"/>
</dbReference>